<dbReference type="PANTHER" id="PTHR47338:SF5">
    <property type="entry name" value="ZN(II)2CYS6 TRANSCRIPTION FACTOR (EUROFUNG)"/>
    <property type="match status" value="1"/>
</dbReference>
<keyword evidence="3" id="KW-0805">Transcription regulation</keyword>
<dbReference type="AlphaFoldDB" id="A0A1E3IWU6"/>
<protein>
    <submittedName>
        <fullName evidence="7">Uncharacterized protein</fullName>
    </submittedName>
</protein>
<evidence type="ECO:0000256" key="5">
    <source>
        <dbReference type="ARBA" id="ARBA00023242"/>
    </source>
</evidence>
<dbReference type="VEuPathDB" id="FungiDB:L203_00362"/>
<dbReference type="Proteomes" id="UP000094043">
    <property type="component" value="Chromosome 1"/>
</dbReference>
<evidence type="ECO:0000256" key="6">
    <source>
        <dbReference type="SAM" id="MobiDB-lite"/>
    </source>
</evidence>
<evidence type="ECO:0000256" key="3">
    <source>
        <dbReference type="ARBA" id="ARBA00023015"/>
    </source>
</evidence>
<dbReference type="GO" id="GO:0008270">
    <property type="term" value="F:zinc ion binding"/>
    <property type="evidence" value="ECO:0007669"/>
    <property type="project" value="InterPro"/>
</dbReference>
<keyword evidence="2" id="KW-0479">Metal-binding</keyword>
<dbReference type="PROSITE" id="PS50048">
    <property type="entry name" value="ZN2_CY6_FUNGAL_2"/>
    <property type="match status" value="1"/>
</dbReference>
<comment type="subcellular location">
    <subcellularLocation>
        <location evidence="1">Nucleus</location>
    </subcellularLocation>
</comment>
<evidence type="ECO:0000256" key="2">
    <source>
        <dbReference type="ARBA" id="ARBA00022723"/>
    </source>
</evidence>
<dbReference type="Pfam" id="PF00172">
    <property type="entry name" value="Zn_clus"/>
    <property type="match status" value="1"/>
</dbReference>
<feature type="compositionally biased region" description="Basic and acidic residues" evidence="6">
    <location>
        <begin position="141"/>
        <end position="154"/>
    </location>
</feature>
<sequence length="316" mass="34811">MTFDQSQEALPSLAAALADSDTHQTIQIAPELMGDSTNTSMAPRDPGNHQSSEALNASHQAFGNYQNSSARNHGYRDSWATGPNHSTRTQIPWEEGYRDHPSQSGAPHNQAYVYHDHTGASIMAHDNSQQKLIRKRARQTKSRDRNGVDEHGLPEDGVLDFGHPSGNFKLGPVFIHPPKGAAQACVRCHKIKRKCDGGKPRCAGCSKADVACVFEINSATSNYVNSLKNENMNLATQVLTSTERISQLESLLLQSGQEIPPPLQSIENVNIAAALSVVGEKAREAMAREEHDREYPEKRLQDNSLQAGVKRRRMSW</sequence>
<reference evidence="7" key="3">
    <citation type="submission" date="2024-01" db="EMBL/GenBank/DDBJ databases">
        <authorList>
            <person name="Coelho M.A."/>
            <person name="David-Palma M."/>
            <person name="Shea T."/>
            <person name="Sun S."/>
            <person name="Cuomo C.A."/>
            <person name="Heitman J."/>
        </authorList>
    </citation>
    <scope>NUCLEOTIDE SEQUENCE</scope>
    <source>
        <strain evidence="7">CBS 7841</strain>
    </source>
</reference>
<dbReference type="RefSeq" id="XP_066066132.1">
    <property type="nucleotide sequence ID" value="XM_066210035.1"/>
</dbReference>
<dbReference type="InterPro" id="IPR036864">
    <property type="entry name" value="Zn2-C6_fun-type_DNA-bd_sf"/>
</dbReference>
<feature type="region of interest" description="Disordered" evidence="6">
    <location>
        <begin position="65"/>
        <end position="84"/>
    </location>
</feature>
<reference evidence="7" key="1">
    <citation type="submission" date="2016-06" db="EMBL/GenBank/DDBJ databases">
        <authorList>
            <person name="Cuomo C."/>
            <person name="Litvintseva A."/>
            <person name="Heitman J."/>
            <person name="Chen Y."/>
            <person name="Sun S."/>
            <person name="Springer D."/>
            <person name="Dromer F."/>
            <person name="Young S."/>
            <person name="Zeng Q."/>
            <person name="Chapman S."/>
            <person name="Gujja S."/>
            <person name="Saif S."/>
            <person name="Birren B."/>
        </authorList>
    </citation>
    <scope>NUCLEOTIDE SEQUENCE</scope>
    <source>
        <strain evidence="7">CBS 7841</strain>
    </source>
</reference>
<dbReference type="Gene3D" id="4.10.240.10">
    <property type="entry name" value="Zn(2)-C6 fungal-type DNA-binding domain"/>
    <property type="match status" value="1"/>
</dbReference>
<feature type="compositionally biased region" description="Basic and acidic residues" evidence="6">
    <location>
        <begin position="287"/>
        <end position="301"/>
    </location>
</feature>
<dbReference type="PANTHER" id="PTHR47338">
    <property type="entry name" value="ZN(II)2CYS6 TRANSCRIPTION FACTOR (EUROFUNG)-RELATED"/>
    <property type="match status" value="1"/>
</dbReference>
<evidence type="ECO:0000256" key="1">
    <source>
        <dbReference type="ARBA" id="ARBA00004123"/>
    </source>
</evidence>
<feature type="region of interest" description="Disordered" evidence="6">
    <location>
        <begin position="287"/>
        <end position="316"/>
    </location>
</feature>
<dbReference type="KEGG" id="cdep:91084793"/>
<gene>
    <name evidence="7" type="ORF">L203_100577</name>
</gene>
<dbReference type="GeneID" id="91084793"/>
<dbReference type="EMBL" id="CP143784">
    <property type="protein sequence ID" value="WVN85431.1"/>
    <property type="molecule type" value="Genomic_DNA"/>
</dbReference>
<dbReference type="GO" id="GO:0000981">
    <property type="term" value="F:DNA-binding transcription factor activity, RNA polymerase II-specific"/>
    <property type="evidence" value="ECO:0007669"/>
    <property type="project" value="InterPro"/>
</dbReference>
<dbReference type="CDD" id="cd00067">
    <property type="entry name" value="GAL4"/>
    <property type="match status" value="1"/>
</dbReference>
<keyword evidence="4" id="KW-0804">Transcription</keyword>
<keyword evidence="5" id="KW-0539">Nucleus</keyword>
<feature type="region of interest" description="Disordered" evidence="6">
    <location>
        <begin position="135"/>
        <end position="156"/>
    </location>
</feature>
<dbReference type="OrthoDB" id="3364175at2759"/>
<name>A0A1E3IWU6_9TREE</name>
<keyword evidence="8" id="KW-1185">Reference proteome</keyword>
<dbReference type="PROSITE" id="PS00463">
    <property type="entry name" value="ZN2_CY6_FUNGAL_1"/>
    <property type="match status" value="1"/>
</dbReference>
<dbReference type="SUPFAM" id="SSF57701">
    <property type="entry name" value="Zn2/Cys6 DNA-binding domain"/>
    <property type="match status" value="1"/>
</dbReference>
<dbReference type="InterPro" id="IPR050815">
    <property type="entry name" value="TF_fung"/>
</dbReference>
<dbReference type="GO" id="GO:0005634">
    <property type="term" value="C:nucleus"/>
    <property type="evidence" value="ECO:0007669"/>
    <property type="project" value="UniProtKB-SubCell"/>
</dbReference>
<dbReference type="SMART" id="SM00066">
    <property type="entry name" value="GAL4"/>
    <property type="match status" value="1"/>
</dbReference>
<dbReference type="InterPro" id="IPR001138">
    <property type="entry name" value="Zn2Cys6_DnaBD"/>
</dbReference>
<proteinExistence type="predicted"/>
<accession>A0A1E3IWU6</accession>
<evidence type="ECO:0000313" key="7">
    <source>
        <dbReference type="EMBL" id="WVN85431.1"/>
    </source>
</evidence>
<evidence type="ECO:0000256" key="4">
    <source>
        <dbReference type="ARBA" id="ARBA00023163"/>
    </source>
</evidence>
<evidence type="ECO:0000313" key="8">
    <source>
        <dbReference type="Proteomes" id="UP000094043"/>
    </source>
</evidence>
<reference evidence="7" key="2">
    <citation type="journal article" date="2022" name="Elife">
        <title>Obligate sexual reproduction of a homothallic fungus closely related to the Cryptococcus pathogenic species complex.</title>
        <authorList>
            <person name="Passer A.R."/>
            <person name="Clancey S.A."/>
            <person name="Shea T."/>
            <person name="David-Palma M."/>
            <person name="Averette A.F."/>
            <person name="Boekhout T."/>
            <person name="Porcel B.M."/>
            <person name="Nowrousian M."/>
            <person name="Cuomo C.A."/>
            <person name="Sun S."/>
            <person name="Heitman J."/>
            <person name="Coelho M.A."/>
        </authorList>
    </citation>
    <scope>NUCLEOTIDE SEQUENCE</scope>
    <source>
        <strain evidence="7">CBS 7841</strain>
    </source>
</reference>
<organism evidence="7 8">
    <name type="scientific">Cryptococcus depauperatus CBS 7841</name>
    <dbReference type="NCBI Taxonomy" id="1295531"/>
    <lineage>
        <taxon>Eukaryota</taxon>
        <taxon>Fungi</taxon>
        <taxon>Dikarya</taxon>
        <taxon>Basidiomycota</taxon>
        <taxon>Agaricomycotina</taxon>
        <taxon>Tremellomycetes</taxon>
        <taxon>Tremellales</taxon>
        <taxon>Cryptococcaceae</taxon>
        <taxon>Cryptococcus</taxon>
    </lineage>
</organism>